<protein>
    <submittedName>
        <fullName evidence="2">Uncharacterized protein</fullName>
    </submittedName>
</protein>
<dbReference type="Proteomes" id="UP001159428">
    <property type="component" value="Unassembled WGS sequence"/>
</dbReference>
<reference evidence="2 3" key="1">
    <citation type="submission" date="2022-05" db="EMBL/GenBank/DDBJ databases">
        <authorList>
            <consortium name="Genoscope - CEA"/>
            <person name="William W."/>
        </authorList>
    </citation>
    <scope>NUCLEOTIDE SEQUENCE [LARGE SCALE GENOMIC DNA]</scope>
</reference>
<sequence length="82" mass="9476">MQCVWQTHTEQGLQRYTKKFREKIPVVKVDSLPFDINGEAVYQVPYQKDKGMKAVADGRPWDRHMPRTARRSGKGLSTRSAL</sequence>
<comment type="caution">
    <text evidence="2">The sequence shown here is derived from an EMBL/GenBank/DDBJ whole genome shotgun (WGS) entry which is preliminary data.</text>
</comment>
<evidence type="ECO:0000313" key="3">
    <source>
        <dbReference type="Proteomes" id="UP001159428"/>
    </source>
</evidence>
<evidence type="ECO:0000256" key="1">
    <source>
        <dbReference type="SAM" id="MobiDB-lite"/>
    </source>
</evidence>
<feature type="region of interest" description="Disordered" evidence="1">
    <location>
        <begin position="56"/>
        <end position="82"/>
    </location>
</feature>
<keyword evidence="3" id="KW-1185">Reference proteome</keyword>
<evidence type="ECO:0000313" key="2">
    <source>
        <dbReference type="EMBL" id="CAH3107730.1"/>
    </source>
</evidence>
<gene>
    <name evidence="2" type="ORF">PMEA_00002473</name>
</gene>
<accession>A0AAU9WAF6</accession>
<dbReference type="AlphaFoldDB" id="A0AAU9WAF6"/>
<proteinExistence type="predicted"/>
<name>A0AAU9WAF6_9CNID</name>
<dbReference type="EMBL" id="CALNXJ010000011">
    <property type="protein sequence ID" value="CAH3107730.1"/>
    <property type="molecule type" value="Genomic_DNA"/>
</dbReference>
<organism evidence="2 3">
    <name type="scientific">Pocillopora meandrina</name>
    <dbReference type="NCBI Taxonomy" id="46732"/>
    <lineage>
        <taxon>Eukaryota</taxon>
        <taxon>Metazoa</taxon>
        <taxon>Cnidaria</taxon>
        <taxon>Anthozoa</taxon>
        <taxon>Hexacorallia</taxon>
        <taxon>Scleractinia</taxon>
        <taxon>Astrocoeniina</taxon>
        <taxon>Pocilloporidae</taxon>
        <taxon>Pocillopora</taxon>
    </lineage>
</organism>